<feature type="signal peptide" evidence="2">
    <location>
        <begin position="1"/>
        <end position="21"/>
    </location>
</feature>
<proteinExistence type="predicted"/>
<keyword evidence="2" id="KW-0732">Signal</keyword>
<gene>
    <name evidence="3" type="ORF">LPJ53_004218</name>
</gene>
<evidence type="ECO:0000256" key="1">
    <source>
        <dbReference type="SAM" id="MobiDB-lite"/>
    </source>
</evidence>
<evidence type="ECO:0000313" key="3">
    <source>
        <dbReference type="EMBL" id="KAJ1721234.1"/>
    </source>
</evidence>
<sequence length="159" mass="16892">MKPLTALAAAAAILGSHSVMAEDLVANAPFVTNTQSYTSAVQSQWASVYYQVNQNLMQLKYADQPADYFTATWLYGTDQLPASYVSTWAPRYLVRAKALYEKTAEVQSSPTGAVESSDEPSSDESLDDAESDSSTKSGASAVTRSAAALAVIFAAAVFI</sequence>
<evidence type="ECO:0000256" key="2">
    <source>
        <dbReference type="SAM" id="SignalP"/>
    </source>
</evidence>
<dbReference type="OrthoDB" id="5589248at2759"/>
<dbReference type="AlphaFoldDB" id="A0A9W7XZF3"/>
<feature type="compositionally biased region" description="Acidic residues" evidence="1">
    <location>
        <begin position="116"/>
        <end position="131"/>
    </location>
</feature>
<protein>
    <submittedName>
        <fullName evidence="3">Uncharacterized protein</fullName>
    </submittedName>
</protein>
<accession>A0A9W7XZF3</accession>
<keyword evidence="4" id="KW-1185">Reference proteome</keyword>
<organism evidence="3 4">
    <name type="scientific">Coemansia erecta</name>
    <dbReference type="NCBI Taxonomy" id="147472"/>
    <lineage>
        <taxon>Eukaryota</taxon>
        <taxon>Fungi</taxon>
        <taxon>Fungi incertae sedis</taxon>
        <taxon>Zoopagomycota</taxon>
        <taxon>Kickxellomycotina</taxon>
        <taxon>Kickxellomycetes</taxon>
        <taxon>Kickxellales</taxon>
        <taxon>Kickxellaceae</taxon>
        <taxon>Coemansia</taxon>
    </lineage>
</organism>
<evidence type="ECO:0000313" key="4">
    <source>
        <dbReference type="Proteomes" id="UP001149813"/>
    </source>
</evidence>
<feature type="chain" id="PRO_5040781505" evidence="2">
    <location>
        <begin position="22"/>
        <end position="159"/>
    </location>
</feature>
<dbReference type="EMBL" id="JANBOJ010000187">
    <property type="protein sequence ID" value="KAJ1721234.1"/>
    <property type="molecule type" value="Genomic_DNA"/>
</dbReference>
<reference evidence="3" key="1">
    <citation type="submission" date="2022-07" db="EMBL/GenBank/DDBJ databases">
        <title>Phylogenomic reconstructions and comparative analyses of Kickxellomycotina fungi.</title>
        <authorList>
            <person name="Reynolds N.K."/>
            <person name="Stajich J.E."/>
            <person name="Barry K."/>
            <person name="Grigoriev I.V."/>
            <person name="Crous P."/>
            <person name="Smith M.E."/>
        </authorList>
    </citation>
    <scope>NUCLEOTIDE SEQUENCE</scope>
    <source>
        <strain evidence="3">NBRC 32514</strain>
    </source>
</reference>
<name>A0A9W7XZF3_9FUNG</name>
<feature type="region of interest" description="Disordered" evidence="1">
    <location>
        <begin position="107"/>
        <end position="139"/>
    </location>
</feature>
<comment type="caution">
    <text evidence="3">The sequence shown here is derived from an EMBL/GenBank/DDBJ whole genome shotgun (WGS) entry which is preliminary data.</text>
</comment>
<dbReference type="Proteomes" id="UP001149813">
    <property type="component" value="Unassembled WGS sequence"/>
</dbReference>